<accession>A0A6J7G7M2</accession>
<name>A0A6J7G7M2_9ZZZZ</name>
<evidence type="ECO:0000313" key="1">
    <source>
        <dbReference type="EMBL" id="CAB4904007.1"/>
    </source>
</evidence>
<dbReference type="CDD" id="cd00688">
    <property type="entry name" value="ISOPREN_C2_like"/>
    <property type="match status" value="1"/>
</dbReference>
<dbReference type="InterPro" id="IPR008930">
    <property type="entry name" value="Terpenoid_cyclase/PrenylTrfase"/>
</dbReference>
<dbReference type="SUPFAM" id="SSF48239">
    <property type="entry name" value="Terpenoid cyclases/Protein prenyltransferases"/>
    <property type="match status" value="1"/>
</dbReference>
<dbReference type="Gene3D" id="1.50.10.20">
    <property type="match status" value="1"/>
</dbReference>
<dbReference type="AlphaFoldDB" id="A0A6J7G7M2"/>
<protein>
    <submittedName>
        <fullName evidence="1">Unannotated protein</fullName>
    </submittedName>
</protein>
<organism evidence="1">
    <name type="scientific">freshwater metagenome</name>
    <dbReference type="NCBI Taxonomy" id="449393"/>
    <lineage>
        <taxon>unclassified sequences</taxon>
        <taxon>metagenomes</taxon>
        <taxon>ecological metagenomes</taxon>
    </lineage>
</organism>
<reference evidence="1" key="1">
    <citation type="submission" date="2020-05" db="EMBL/GenBank/DDBJ databases">
        <authorList>
            <person name="Chiriac C."/>
            <person name="Salcher M."/>
            <person name="Ghai R."/>
            <person name="Kavagutti S V."/>
        </authorList>
    </citation>
    <scope>NUCLEOTIDE SEQUENCE</scope>
</reference>
<gene>
    <name evidence="1" type="ORF">UFOPK3495_01139</name>
</gene>
<proteinExistence type="predicted"/>
<sequence length="349" mass="35432">MKHKIAQTITAVAVLGITTVGALTPAIAVSHDTGLFGSTDPTYDGVYRQSLAILALQPLNKVPAESVTWLAGQQCLDGSFEEYRNSIRTACAQPDPAKFTGADSNATALGAMALRIVKNSAAADKAIAVLLTKQNKDGGWGYTLGGESDVNSTGLVLAALNSAPKTSALRNAGNSARGYLTASQIPCTGAGTFGLPYQPNGKADNLASAQALVGIAGTLPANKPTAYASVTKTSCKSALVNKVATYLSQTLVASKGALKSALDPKQTDWNSTASAVIGLASSKQGKPGLDAGLAQLQSNVVEYTGTGAKFKAAAGSGLIMIAGLTGKNPQAFGSQKSDLVANLLTSITK</sequence>
<dbReference type="EMBL" id="CAFBMC010000062">
    <property type="protein sequence ID" value="CAB4904007.1"/>
    <property type="molecule type" value="Genomic_DNA"/>
</dbReference>